<evidence type="ECO:0000256" key="2">
    <source>
        <dbReference type="ARBA" id="ARBA00007532"/>
    </source>
</evidence>
<proteinExistence type="inferred from homology"/>
<evidence type="ECO:0000256" key="9">
    <source>
        <dbReference type="ARBA" id="ARBA00022827"/>
    </source>
</evidence>
<evidence type="ECO:0000259" key="18">
    <source>
        <dbReference type="Pfam" id="PF07992"/>
    </source>
</evidence>
<evidence type="ECO:0000256" key="13">
    <source>
        <dbReference type="ARBA" id="ARBA00023157"/>
    </source>
</evidence>
<dbReference type="NCBIfam" id="TIGR02053">
    <property type="entry name" value="MerA"/>
    <property type="match status" value="1"/>
</dbReference>
<keyword evidence="13" id="KW-1015">Disulfide bond</keyword>
<dbReference type="FunFam" id="3.30.390.30:FF:000001">
    <property type="entry name" value="Dihydrolipoyl dehydrogenase"/>
    <property type="match status" value="1"/>
</dbReference>
<evidence type="ECO:0000256" key="11">
    <source>
        <dbReference type="ARBA" id="ARBA00022914"/>
    </source>
</evidence>
<dbReference type="PIRSF" id="PIRSF000350">
    <property type="entry name" value="Mercury_reductase_MerA"/>
    <property type="match status" value="1"/>
</dbReference>
<dbReference type="GO" id="GO:0045340">
    <property type="term" value="F:mercury ion binding"/>
    <property type="evidence" value="ECO:0007669"/>
    <property type="project" value="InterPro"/>
</dbReference>
<comment type="cofactor">
    <cofactor evidence="1">
        <name>FAD</name>
        <dbReference type="ChEBI" id="CHEBI:57692"/>
    </cofactor>
</comment>
<dbReference type="GO" id="GO:0016152">
    <property type="term" value="F:mercury (II) reductase (NADP+) activity"/>
    <property type="evidence" value="ECO:0007669"/>
    <property type="project" value="UniProtKB-EC"/>
</dbReference>
<evidence type="ECO:0000256" key="12">
    <source>
        <dbReference type="ARBA" id="ARBA00023002"/>
    </source>
</evidence>
<accession>A0A0F9MTG4</accession>
<dbReference type="PROSITE" id="PS00076">
    <property type="entry name" value="PYRIDINE_REDOX_1"/>
    <property type="match status" value="1"/>
</dbReference>
<evidence type="ECO:0000256" key="14">
    <source>
        <dbReference type="ARBA" id="ARBA00023284"/>
    </source>
</evidence>
<keyword evidence="10" id="KW-0521">NADP</keyword>
<evidence type="ECO:0000256" key="16">
    <source>
        <dbReference type="ARBA" id="ARBA00048984"/>
    </source>
</evidence>
<dbReference type="Pfam" id="PF02852">
    <property type="entry name" value="Pyr_redox_dim"/>
    <property type="match status" value="1"/>
</dbReference>
<evidence type="ECO:0000256" key="8">
    <source>
        <dbReference type="ARBA" id="ARBA00022723"/>
    </source>
</evidence>
<comment type="caution">
    <text evidence="19">The sequence shown here is derived from an EMBL/GenBank/DDBJ whole genome shotgun (WGS) entry which is preliminary data.</text>
</comment>
<dbReference type="PANTHER" id="PTHR43014">
    <property type="entry name" value="MERCURIC REDUCTASE"/>
    <property type="match status" value="1"/>
</dbReference>
<reference evidence="19" key="1">
    <citation type="journal article" date="2015" name="Nature">
        <title>Complex archaea that bridge the gap between prokaryotes and eukaryotes.</title>
        <authorList>
            <person name="Spang A."/>
            <person name="Saw J.H."/>
            <person name="Jorgensen S.L."/>
            <person name="Zaremba-Niedzwiedzka K."/>
            <person name="Martijn J."/>
            <person name="Lind A.E."/>
            <person name="van Eijk R."/>
            <person name="Schleper C."/>
            <person name="Guy L."/>
            <person name="Ettema T.J."/>
        </authorList>
    </citation>
    <scope>NUCLEOTIDE SEQUENCE</scope>
</reference>
<evidence type="ECO:0000313" key="19">
    <source>
        <dbReference type="EMBL" id="KKM79930.1"/>
    </source>
</evidence>
<gene>
    <name evidence="19" type="ORF">LCGC14_1345000</name>
</gene>
<dbReference type="PRINTS" id="PR00368">
    <property type="entry name" value="FADPNR"/>
</dbReference>
<comment type="subunit">
    <text evidence="3">Homodimer.</text>
</comment>
<dbReference type="InterPro" id="IPR016156">
    <property type="entry name" value="FAD/NAD-linked_Rdtase_dimer_sf"/>
</dbReference>
<dbReference type="EC" id="1.16.1.1" evidence="4"/>
<dbReference type="Pfam" id="PF07992">
    <property type="entry name" value="Pyr_redox_2"/>
    <property type="match status" value="1"/>
</dbReference>
<comment type="similarity">
    <text evidence="2">Belongs to the class-I pyridine nucleotide-disulfide oxidoreductase family.</text>
</comment>
<dbReference type="GO" id="GO:0050660">
    <property type="term" value="F:flavin adenine dinucleotide binding"/>
    <property type="evidence" value="ECO:0007669"/>
    <property type="project" value="InterPro"/>
</dbReference>
<evidence type="ECO:0000256" key="7">
    <source>
        <dbReference type="ARBA" id="ARBA00022630"/>
    </source>
</evidence>
<keyword evidence="11" id="KW-0476">Mercury</keyword>
<dbReference type="InterPro" id="IPR036188">
    <property type="entry name" value="FAD/NAD-bd_sf"/>
</dbReference>
<evidence type="ECO:0000256" key="5">
    <source>
        <dbReference type="ARBA" id="ARBA00014791"/>
    </source>
</evidence>
<keyword evidence="9" id="KW-0274">FAD</keyword>
<protein>
    <recommendedName>
        <fullName evidence="5">Mercuric reductase</fullName>
        <ecNumber evidence="4">1.16.1.1</ecNumber>
    </recommendedName>
    <alternativeName>
        <fullName evidence="15">Hg(II) reductase</fullName>
    </alternativeName>
</protein>
<dbReference type="GO" id="GO:0050787">
    <property type="term" value="P:detoxification of mercury ion"/>
    <property type="evidence" value="ECO:0007669"/>
    <property type="project" value="InterPro"/>
</dbReference>
<dbReference type="SUPFAM" id="SSF55424">
    <property type="entry name" value="FAD/NAD-linked reductases, dimerisation (C-terminal) domain"/>
    <property type="match status" value="1"/>
</dbReference>
<dbReference type="Gene3D" id="3.50.50.60">
    <property type="entry name" value="FAD/NAD(P)-binding domain"/>
    <property type="match status" value="2"/>
</dbReference>
<keyword evidence="14" id="KW-0676">Redox-active center</keyword>
<dbReference type="SUPFAM" id="SSF51905">
    <property type="entry name" value="FAD/NAD(P)-binding domain"/>
    <property type="match status" value="1"/>
</dbReference>
<evidence type="ECO:0000256" key="15">
    <source>
        <dbReference type="ARBA" id="ARBA00031725"/>
    </source>
</evidence>
<dbReference type="InterPro" id="IPR021179">
    <property type="entry name" value="Mercury_reductase_MerA"/>
</dbReference>
<keyword evidence="6" id="KW-0475">Mercuric resistance</keyword>
<dbReference type="InterPro" id="IPR001100">
    <property type="entry name" value="Pyr_nuc-diS_OxRdtase"/>
</dbReference>
<feature type="domain" description="Pyridine nucleotide-disulphide oxidoreductase dimerisation" evidence="17">
    <location>
        <begin position="341"/>
        <end position="447"/>
    </location>
</feature>
<evidence type="ECO:0000259" key="17">
    <source>
        <dbReference type="Pfam" id="PF02852"/>
    </source>
</evidence>
<dbReference type="InterPro" id="IPR004099">
    <property type="entry name" value="Pyr_nucl-diS_OxRdtase_dimer"/>
</dbReference>
<organism evidence="19">
    <name type="scientific">marine sediment metagenome</name>
    <dbReference type="NCBI Taxonomy" id="412755"/>
    <lineage>
        <taxon>unclassified sequences</taxon>
        <taxon>metagenomes</taxon>
        <taxon>ecological metagenomes</taxon>
    </lineage>
</organism>
<dbReference type="AlphaFoldDB" id="A0A0F9MTG4"/>
<dbReference type="PRINTS" id="PR00411">
    <property type="entry name" value="PNDRDTASEI"/>
</dbReference>
<dbReference type="Gene3D" id="3.30.390.30">
    <property type="match status" value="1"/>
</dbReference>
<dbReference type="EMBL" id="LAZR01008265">
    <property type="protein sequence ID" value="KKM79930.1"/>
    <property type="molecule type" value="Genomic_DNA"/>
</dbReference>
<dbReference type="GO" id="GO:0016668">
    <property type="term" value="F:oxidoreductase activity, acting on a sulfur group of donors, NAD(P) as acceptor"/>
    <property type="evidence" value="ECO:0007669"/>
    <property type="project" value="InterPro"/>
</dbReference>
<name>A0A0F9MTG4_9ZZZZ</name>
<dbReference type="InterPro" id="IPR023753">
    <property type="entry name" value="FAD/NAD-binding_dom"/>
</dbReference>
<dbReference type="InterPro" id="IPR012999">
    <property type="entry name" value="Pyr_OxRdtase_I_AS"/>
</dbReference>
<comment type="catalytic activity">
    <reaction evidence="16">
        <text>Hg + NADP(+) + H(+) = Hg(2+) + NADPH</text>
        <dbReference type="Rhea" id="RHEA:23856"/>
        <dbReference type="ChEBI" id="CHEBI:15378"/>
        <dbReference type="ChEBI" id="CHEBI:16170"/>
        <dbReference type="ChEBI" id="CHEBI:16793"/>
        <dbReference type="ChEBI" id="CHEBI:57783"/>
        <dbReference type="ChEBI" id="CHEBI:58349"/>
        <dbReference type="EC" id="1.16.1.1"/>
    </reaction>
</comment>
<evidence type="ECO:0000256" key="3">
    <source>
        <dbReference type="ARBA" id="ARBA00011738"/>
    </source>
</evidence>
<keyword evidence="7" id="KW-0285">Flavoprotein</keyword>
<dbReference type="GO" id="GO:0003955">
    <property type="term" value="F:NAD(P)H dehydrogenase (quinone) activity"/>
    <property type="evidence" value="ECO:0007669"/>
    <property type="project" value="TreeGrafter"/>
</dbReference>
<dbReference type="GO" id="GO:0050661">
    <property type="term" value="F:NADP binding"/>
    <property type="evidence" value="ECO:0007669"/>
    <property type="project" value="InterPro"/>
</dbReference>
<evidence type="ECO:0000256" key="1">
    <source>
        <dbReference type="ARBA" id="ARBA00001974"/>
    </source>
</evidence>
<dbReference type="PANTHER" id="PTHR43014:SF4">
    <property type="entry name" value="PYRIDINE NUCLEOTIDE-DISULFIDE OXIDOREDUCTASE RCLA-RELATED"/>
    <property type="match status" value="1"/>
</dbReference>
<evidence type="ECO:0000256" key="10">
    <source>
        <dbReference type="ARBA" id="ARBA00022857"/>
    </source>
</evidence>
<feature type="domain" description="FAD/NAD(P)-binding" evidence="18">
    <location>
        <begin position="2"/>
        <end position="321"/>
    </location>
</feature>
<keyword evidence="8" id="KW-0479">Metal-binding</keyword>
<evidence type="ECO:0000256" key="4">
    <source>
        <dbReference type="ARBA" id="ARBA00012661"/>
    </source>
</evidence>
<sequence length="465" mass="50763">MYDLIIIGGGAAGFAAAMKASELNANILMVNNDTIGLGGTCVNVGCVPTKYLLNISKIIHEAKLQKFTGIDSSTSFDYTKIIEGKNLLVKTLQDEKYEKVLGNLSNVKLVKGNAQFVSKSEIIVDGKESYKGEKYIIATGSSTFIPPIEGLIKIDYLTNITALQLKRTPSSLTILGGGALGVEFAQLFSRVGTKVRVFEMMDKIVPAEEPEISDFLHKYLSDEGIEILVKSKVTKVENENDNLRITAKIEGEEKIFNSEKLLIAAGRRSNSENLGLKHLDIELGRKGEIIVDEFLKASDNIWAAGDVIGEPMLETVAAREGMIAGNNAISDNQKKMDFRIIPHAIFTDPQIGSVGLTDLEANQKGFVCNCRTIPLELVPKASIIHDTRGAIKMVINYETEEILGIHILSDGAADSIHEGAMIIKNKMKLDDVINTLHVFPTLSEGIKLVAQSFKRDISKMTCCAE</sequence>
<keyword evidence="12" id="KW-0560">Oxidoreductase</keyword>
<evidence type="ECO:0000256" key="6">
    <source>
        <dbReference type="ARBA" id="ARBA00022466"/>
    </source>
</evidence>